<dbReference type="Pfam" id="PF20146">
    <property type="entry name" value="NRF"/>
    <property type="match status" value="1"/>
</dbReference>
<proteinExistence type="predicted"/>
<dbReference type="EMBL" id="BPLQ01003546">
    <property type="protein sequence ID" value="GIY01224.1"/>
    <property type="molecule type" value="Genomic_DNA"/>
</dbReference>
<evidence type="ECO:0000313" key="3">
    <source>
        <dbReference type="Proteomes" id="UP001054837"/>
    </source>
</evidence>
<dbReference type="InterPro" id="IPR006621">
    <property type="entry name" value="Nose-resist-to-fluoxetine_N"/>
</dbReference>
<comment type="caution">
    <text evidence="2">The sequence shown here is derived from an EMBL/GenBank/DDBJ whole genome shotgun (WGS) entry which is preliminary data.</text>
</comment>
<gene>
    <name evidence="2" type="primary">X975_18911</name>
    <name evidence="2" type="ORF">CDAR_494881</name>
</gene>
<keyword evidence="3" id="KW-1185">Reference proteome</keyword>
<dbReference type="SMART" id="SM00703">
    <property type="entry name" value="NRF"/>
    <property type="match status" value="1"/>
</dbReference>
<reference evidence="2 3" key="1">
    <citation type="submission" date="2021-06" db="EMBL/GenBank/DDBJ databases">
        <title>Caerostris darwini draft genome.</title>
        <authorList>
            <person name="Kono N."/>
            <person name="Arakawa K."/>
        </authorList>
    </citation>
    <scope>NUCLEOTIDE SEQUENCE [LARGE SCALE GENOMIC DNA]</scope>
</reference>
<name>A0AAV4PYE7_9ARAC</name>
<dbReference type="AlphaFoldDB" id="A0AAV4PYE7"/>
<feature type="domain" description="Nose resistant-to-fluoxetine protein N-terminal" evidence="1">
    <location>
        <begin position="14"/>
        <end position="166"/>
    </location>
</feature>
<dbReference type="PANTHER" id="PTHR11161:SF0">
    <property type="entry name" value="O-ACYLTRANSFERASE LIKE PROTEIN"/>
    <property type="match status" value="1"/>
</dbReference>
<dbReference type="Proteomes" id="UP001054837">
    <property type="component" value="Unassembled WGS sequence"/>
</dbReference>
<sequence>MLPTLMNNNDNSISSQCTGAMMKYIAGLTSVKVWAIRMLDATSKPPSGIFEGTLVDFGGFDQCLKVEFPKRNGDIEFRGKYCAIEAKPIMPPVPSNFSMARNSQAKPLDSIREEVKIAGTALNYLKFRLGVCVPSKCTLEDMQAIAKRASEVVKMDVKIPQCYVQETVAFKPIHIAVISLLSVLLLACTIGSIFDYQSANISNEKLSNYRKFFICFSAITNFRRLMCSSKGSEELKALHGLRALSMAWTMLGHTYVWINYQLLRSPNTSVVWFNRLDFEVILNGWLAVEPFFLLR</sequence>
<evidence type="ECO:0000259" key="1">
    <source>
        <dbReference type="SMART" id="SM00703"/>
    </source>
</evidence>
<organism evidence="2 3">
    <name type="scientific">Caerostris darwini</name>
    <dbReference type="NCBI Taxonomy" id="1538125"/>
    <lineage>
        <taxon>Eukaryota</taxon>
        <taxon>Metazoa</taxon>
        <taxon>Ecdysozoa</taxon>
        <taxon>Arthropoda</taxon>
        <taxon>Chelicerata</taxon>
        <taxon>Arachnida</taxon>
        <taxon>Araneae</taxon>
        <taxon>Araneomorphae</taxon>
        <taxon>Entelegynae</taxon>
        <taxon>Araneoidea</taxon>
        <taxon>Araneidae</taxon>
        <taxon>Caerostris</taxon>
    </lineage>
</organism>
<evidence type="ECO:0000313" key="2">
    <source>
        <dbReference type="EMBL" id="GIY01224.1"/>
    </source>
</evidence>
<dbReference type="InterPro" id="IPR052728">
    <property type="entry name" value="O2_lipid_transport_reg"/>
</dbReference>
<dbReference type="PANTHER" id="PTHR11161">
    <property type="entry name" value="O-ACYLTRANSFERASE"/>
    <property type="match status" value="1"/>
</dbReference>
<accession>A0AAV4PYE7</accession>
<protein>
    <submittedName>
        <fullName evidence="2">Nose resistant to fluoxetine protein 6</fullName>
    </submittedName>
</protein>